<evidence type="ECO:0000313" key="2">
    <source>
        <dbReference type="Proteomes" id="UP000183832"/>
    </source>
</evidence>
<keyword evidence="2" id="KW-1185">Reference proteome</keyword>
<dbReference type="AlphaFoldDB" id="A0A1J1HYK6"/>
<protein>
    <submittedName>
        <fullName evidence="1">CLUMA_CG006206, isoform A</fullName>
    </submittedName>
</protein>
<evidence type="ECO:0000313" key="1">
    <source>
        <dbReference type="EMBL" id="CRK92634.1"/>
    </source>
</evidence>
<proteinExistence type="predicted"/>
<dbReference type="EMBL" id="CVRI01000034">
    <property type="protein sequence ID" value="CRK92634.1"/>
    <property type="molecule type" value="Genomic_DNA"/>
</dbReference>
<reference evidence="1 2" key="1">
    <citation type="submission" date="2015-04" db="EMBL/GenBank/DDBJ databases">
        <authorList>
            <person name="Syromyatnikov M.Y."/>
            <person name="Popov V.N."/>
        </authorList>
    </citation>
    <scope>NUCLEOTIDE SEQUENCE [LARGE SCALE GENOMIC DNA]</scope>
</reference>
<sequence length="79" mass="9052">MLSTVLIQLGDCSGYKMLWSLFTKLYLGVPNYVKMQITLNEHYTAQPNPMQLSVILMPMRISVNFPTRLDIQSLTLSDQ</sequence>
<organism evidence="1 2">
    <name type="scientific">Clunio marinus</name>
    <dbReference type="NCBI Taxonomy" id="568069"/>
    <lineage>
        <taxon>Eukaryota</taxon>
        <taxon>Metazoa</taxon>
        <taxon>Ecdysozoa</taxon>
        <taxon>Arthropoda</taxon>
        <taxon>Hexapoda</taxon>
        <taxon>Insecta</taxon>
        <taxon>Pterygota</taxon>
        <taxon>Neoptera</taxon>
        <taxon>Endopterygota</taxon>
        <taxon>Diptera</taxon>
        <taxon>Nematocera</taxon>
        <taxon>Chironomoidea</taxon>
        <taxon>Chironomidae</taxon>
        <taxon>Clunio</taxon>
    </lineage>
</organism>
<accession>A0A1J1HYK6</accession>
<name>A0A1J1HYK6_9DIPT</name>
<dbReference type="Proteomes" id="UP000183832">
    <property type="component" value="Unassembled WGS sequence"/>
</dbReference>
<gene>
    <name evidence="1" type="ORF">CLUMA_CG006206</name>
</gene>